<accession>A0A1H1MTH9</accession>
<evidence type="ECO:0000256" key="2">
    <source>
        <dbReference type="ARBA" id="ARBA00022475"/>
    </source>
</evidence>
<dbReference type="AlphaFoldDB" id="A0A1H1MTH9"/>
<feature type="domain" description="Mce/MlaD" evidence="9">
    <location>
        <begin position="297"/>
        <end position="404"/>
    </location>
</feature>
<evidence type="ECO:0000256" key="7">
    <source>
        <dbReference type="SAM" id="MobiDB-lite"/>
    </source>
</evidence>
<keyword evidence="5 8" id="KW-1133">Transmembrane helix</keyword>
<dbReference type="STRING" id="797277.SAMN05216198_0717"/>
<keyword evidence="6 8" id="KW-0472">Membrane</keyword>
<dbReference type="InterPro" id="IPR003399">
    <property type="entry name" value="Mce/MlaD"/>
</dbReference>
<feature type="transmembrane region" description="Helical" evidence="8">
    <location>
        <begin position="29"/>
        <end position="50"/>
    </location>
</feature>
<feature type="domain" description="Mce/MlaD" evidence="9">
    <location>
        <begin position="53"/>
        <end position="144"/>
    </location>
</feature>
<evidence type="ECO:0000256" key="6">
    <source>
        <dbReference type="ARBA" id="ARBA00023136"/>
    </source>
</evidence>
<keyword evidence="4 8" id="KW-0812">Transmembrane</keyword>
<name>A0A1H1MTH9_9GAMM</name>
<feature type="domain" description="Mce/MlaD" evidence="9">
    <location>
        <begin position="168"/>
        <end position="228"/>
    </location>
</feature>
<dbReference type="OrthoDB" id="9806984at2"/>
<keyword evidence="11" id="KW-1185">Reference proteome</keyword>
<dbReference type="InterPro" id="IPR051800">
    <property type="entry name" value="PqiA-PqiB_transport"/>
</dbReference>
<dbReference type="PANTHER" id="PTHR30462:SF0">
    <property type="entry name" value="INTERMEMBRANE TRANSPORT PROTEIN YEBT"/>
    <property type="match status" value="1"/>
</dbReference>
<evidence type="ECO:0000256" key="3">
    <source>
        <dbReference type="ARBA" id="ARBA00022519"/>
    </source>
</evidence>
<dbReference type="GO" id="GO:0005886">
    <property type="term" value="C:plasma membrane"/>
    <property type="evidence" value="ECO:0007669"/>
    <property type="project" value="UniProtKB-SubCell"/>
</dbReference>
<dbReference type="RefSeq" id="WP_090272059.1">
    <property type="nucleotide sequence ID" value="NZ_LT629748.1"/>
</dbReference>
<evidence type="ECO:0000256" key="8">
    <source>
        <dbReference type="SAM" id="Phobius"/>
    </source>
</evidence>
<feature type="region of interest" description="Disordered" evidence="7">
    <location>
        <begin position="533"/>
        <end position="560"/>
    </location>
</feature>
<keyword evidence="2" id="KW-1003">Cell membrane</keyword>
<dbReference type="Proteomes" id="UP000243426">
    <property type="component" value="Chromosome I"/>
</dbReference>
<evidence type="ECO:0000259" key="9">
    <source>
        <dbReference type="Pfam" id="PF02470"/>
    </source>
</evidence>
<evidence type="ECO:0000256" key="4">
    <source>
        <dbReference type="ARBA" id="ARBA00022692"/>
    </source>
</evidence>
<evidence type="ECO:0000313" key="11">
    <source>
        <dbReference type="Proteomes" id="UP000243426"/>
    </source>
</evidence>
<evidence type="ECO:0000256" key="1">
    <source>
        <dbReference type="ARBA" id="ARBA00004533"/>
    </source>
</evidence>
<sequence length="560" mass="60731">MSDNPRHPSSSPAIAGDPEIRQRRVRISLIWLVPIVAALVGLSMVVQNWLSAGPQITVSFLTAEGLEANKTQVKYKNVVIGRVTSITLSEDRTRVAATIELDQNTEAFIREDAQFWVVRPRIGASGVSGVDTLLSGSFIGADPGDAAETQREFIGLEAPPPVTFGVEGKRFTLQTSDLGSLGIGSPVYYRRIPVGQVVSFTLDEDGKGVAVQVFVNTPYDDFVTADTRFWNASGVDVSLAADGFKVNTQSLSSILAGGIAFRAPNYSTTTEPAAEDREFTLFNDMARAMAPDDGPARYVQMRFDQTLRGLNVDAPVEFLGVPIGRVVSVNLDYDEHNKSFPVVVGAVIYPNRLGAAHDKLLGLIEGSDEERSAQLIRGFVEQGLRAQARTGNLLTGQLYISLDFAPRAPAMVFDPHARPLVIPTIPGSFDKLQEQLQAVVDKLSKLPIESMANNLDGSLSELRKTLEQVNSGVLPQLQSTLERSEQTLDNANQALADGSPQRQQVGDTLEEVQRAVRSVRVLTDYLSRHPESLIRGRGNAESPASFKGGSTSRELNTESQ</sequence>
<protein>
    <submittedName>
        <fullName evidence="10">Paraquat-inducible protein B</fullName>
    </submittedName>
</protein>
<dbReference type="EMBL" id="LT629748">
    <property type="protein sequence ID" value="SDR89892.1"/>
    <property type="molecule type" value="Genomic_DNA"/>
</dbReference>
<reference evidence="11" key="1">
    <citation type="submission" date="2016-10" db="EMBL/GenBank/DDBJ databases">
        <authorList>
            <person name="Varghese N."/>
            <person name="Submissions S."/>
        </authorList>
    </citation>
    <scope>NUCLEOTIDE SEQUENCE [LARGE SCALE GENOMIC DNA]</scope>
    <source>
        <strain evidence="11">2SM5</strain>
    </source>
</reference>
<proteinExistence type="predicted"/>
<gene>
    <name evidence="10" type="ORF">SAMN05216198_0717</name>
</gene>
<organism evidence="10 11">
    <name type="scientific">Halopseudomonas litoralis</name>
    <dbReference type="NCBI Taxonomy" id="797277"/>
    <lineage>
        <taxon>Bacteria</taxon>
        <taxon>Pseudomonadati</taxon>
        <taxon>Pseudomonadota</taxon>
        <taxon>Gammaproteobacteria</taxon>
        <taxon>Pseudomonadales</taxon>
        <taxon>Pseudomonadaceae</taxon>
        <taxon>Halopseudomonas</taxon>
    </lineage>
</organism>
<dbReference type="PANTHER" id="PTHR30462">
    <property type="entry name" value="INTERMEMBRANE TRANSPORT PROTEIN PQIB-RELATED"/>
    <property type="match status" value="1"/>
</dbReference>
<feature type="compositionally biased region" description="Polar residues" evidence="7">
    <location>
        <begin position="548"/>
        <end position="560"/>
    </location>
</feature>
<evidence type="ECO:0000256" key="5">
    <source>
        <dbReference type="ARBA" id="ARBA00022989"/>
    </source>
</evidence>
<dbReference type="Pfam" id="PF02470">
    <property type="entry name" value="MlaD"/>
    <property type="match status" value="3"/>
</dbReference>
<evidence type="ECO:0000313" key="10">
    <source>
        <dbReference type="EMBL" id="SDR89892.1"/>
    </source>
</evidence>
<comment type="subcellular location">
    <subcellularLocation>
        <location evidence="1">Cell inner membrane</location>
    </subcellularLocation>
</comment>
<keyword evidence="3" id="KW-0997">Cell inner membrane</keyword>